<dbReference type="EMBL" id="CP001687">
    <property type="protein sequence ID" value="ACV12002.1"/>
    <property type="molecule type" value="Genomic_DNA"/>
</dbReference>
<dbReference type="InterPro" id="IPR003795">
    <property type="entry name" value="DUF192"/>
</dbReference>
<dbReference type="RefSeq" id="WP_015789574.1">
    <property type="nucleotide sequence ID" value="NC_013158.1"/>
</dbReference>
<reference evidence="1 2" key="1">
    <citation type="journal article" date="2009" name="Stand. Genomic Sci.">
        <title>Complete genome sequence of Halorhabdus utahensis type strain (AX-2).</title>
        <authorList>
            <person name="Anderson I."/>
            <person name="Tindall B.J."/>
            <person name="Pomrenke H."/>
            <person name="Goker M."/>
            <person name="Lapidus A."/>
            <person name="Nolan M."/>
            <person name="Copeland A."/>
            <person name="Glavina Del Rio T."/>
            <person name="Chen F."/>
            <person name="Tice H."/>
            <person name="Cheng J.F."/>
            <person name="Lucas S."/>
            <person name="Chertkov O."/>
            <person name="Bruce D."/>
            <person name="Brettin T."/>
            <person name="Detter J.C."/>
            <person name="Han C."/>
            <person name="Goodwin L."/>
            <person name="Land M."/>
            <person name="Hauser L."/>
            <person name="Chang Y.J."/>
            <person name="Jeffries C.D."/>
            <person name="Pitluck S."/>
            <person name="Pati A."/>
            <person name="Mavromatis K."/>
            <person name="Ivanova N."/>
            <person name="Ovchinnikova G."/>
            <person name="Chen A."/>
            <person name="Palaniappan K."/>
            <person name="Chain P."/>
            <person name="Rohde M."/>
            <person name="Bristow J."/>
            <person name="Eisen J.A."/>
            <person name="Markowitz V."/>
            <person name="Hugenholtz P."/>
            <person name="Kyrpides N.C."/>
            <person name="Klenk H.P."/>
        </authorList>
    </citation>
    <scope>NUCLEOTIDE SEQUENCE [LARGE SCALE GENOMIC DNA]</scope>
    <source>
        <strain evidence="2">DSM 12940 / JCM 11049 / AX-2</strain>
    </source>
</reference>
<dbReference type="KEGG" id="hut:Huta_1832"/>
<evidence type="ECO:0008006" key="3">
    <source>
        <dbReference type="Google" id="ProtNLM"/>
    </source>
</evidence>
<dbReference type="GeneID" id="8384120"/>
<dbReference type="PANTHER" id="PTHR37953:SF1">
    <property type="entry name" value="UPF0127 PROTEIN MJ1496"/>
    <property type="match status" value="1"/>
</dbReference>
<evidence type="ECO:0000313" key="1">
    <source>
        <dbReference type="EMBL" id="ACV12002.1"/>
    </source>
</evidence>
<gene>
    <name evidence="1" type="ordered locus">Huta_1832</name>
</gene>
<keyword evidence="2" id="KW-1185">Reference proteome</keyword>
<evidence type="ECO:0000313" key="2">
    <source>
        <dbReference type="Proteomes" id="UP000002071"/>
    </source>
</evidence>
<dbReference type="Gene3D" id="2.60.120.1140">
    <property type="entry name" value="Protein of unknown function DUF192"/>
    <property type="match status" value="1"/>
</dbReference>
<dbReference type="Proteomes" id="UP000002071">
    <property type="component" value="Chromosome"/>
</dbReference>
<dbReference type="OrthoDB" id="6763at2157"/>
<name>C7NSB5_HALUD</name>
<accession>C7NSB5</accession>
<organism evidence="1 2">
    <name type="scientific">Halorhabdus utahensis (strain DSM 12940 / JCM 11049 / AX-2)</name>
    <dbReference type="NCBI Taxonomy" id="519442"/>
    <lineage>
        <taxon>Archaea</taxon>
        <taxon>Methanobacteriati</taxon>
        <taxon>Methanobacteriota</taxon>
        <taxon>Stenosarchaea group</taxon>
        <taxon>Halobacteria</taxon>
        <taxon>Halobacteriales</taxon>
        <taxon>Haloarculaceae</taxon>
        <taxon>Halorhabdus</taxon>
    </lineage>
</organism>
<protein>
    <recommendedName>
        <fullName evidence="3">DUF192 domain-containing protein</fullName>
    </recommendedName>
</protein>
<dbReference type="eggNOG" id="arCOG03116">
    <property type="taxonomic scope" value="Archaea"/>
</dbReference>
<dbReference type="InterPro" id="IPR038695">
    <property type="entry name" value="Saro_0823-like_sf"/>
</dbReference>
<sequence length="169" mass="18511">MDYSRLVDVLVVVLLALATVLSLTGPTSPLAPILSPLSYEEPTISISDENGTELATVDVRVADTDRERYIGLSRTESLSDGEGMLFVHAESGTYPYVMRNMAFPIDIVFIDTNGTITTIHHAELPADPSDPQQQYWGEGQYVLEVPFGWTNETGIETGDHVSIPESVRP</sequence>
<dbReference type="AlphaFoldDB" id="C7NSB5"/>
<proteinExistence type="predicted"/>
<dbReference type="HOGENOM" id="CLU_097039_1_1_2"/>
<dbReference type="Pfam" id="PF02643">
    <property type="entry name" value="DUF192"/>
    <property type="match status" value="1"/>
</dbReference>
<dbReference type="PANTHER" id="PTHR37953">
    <property type="entry name" value="UPF0127 PROTEIN MJ1496"/>
    <property type="match status" value="1"/>
</dbReference>